<keyword evidence="2" id="KW-1133">Transmembrane helix</keyword>
<dbReference type="Pfam" id="PF00106">
    <property type="entry name" value="adh_short"/>
    <property type="match status" value="1"/>
</dbReference>
<evidence type="ECO:0000313" key="4">
    <source>
        <dbReference type="Proteomes" id="UP001527925"/>
    </source>
</evidence>
<dbReference type="Proteomes" id="UP001527925">
    <property type="component" value="Unassembled WGS sequence"/>
</dbReference>
<dbReference type="SUPFAM" id="SSF51735">
    <property type="entry name" value="NAD(P)-binding Rossmann-fold domains"/>
    <property type="match status" value="1"/>
</dbReference>
<dbReference type="InterPro" id="IPR036291">
    <property type="entry name" value="NAD(P)-bd_dom_sf"/>
</dbReference>
<dbReference type="PANTHER" id="PTHR43899">
    <property type="entry name" value="RH59310P"/>
    <property type="match status" value="1"/>
</dbReference>
<dbReference type="InterPro" id="IPR051019">
    <property type="entry name" value="VLCFA-Steroid_DH"/>
</dbReference>
<keyword evidence="1" id="KW-0560">Oxidoreductase</keyword>
<sequence>MSHGQCWGFGLGRLGVPEFVPQSDDTMEALRAVARLYLAVPWLTVPLSIVGLLALATYLVPCALQMLLPSQNLKRRYSAEWALVTGGSSGIGLAIADRLASEGVSVVIAALDDDLLKSATKTLRAKYPAVQVRSVGVNLASKDFMDKIKSATSDIDVAMLFNNAGYIKPGFFANATIESVMANFDVNASCTLPITHHFVRKMQDRGNGRRSLVCFTSSSGGFLPAPMSAIYSSTKAWVTNFGASLAGEVAEDKIEVLVVHPSPIASNFYQNANGMSVLQAVEKSAAAPSVVSDAIWKCAGRTVIVDQGSASVGIKVLLRVLEWNLLADLFTAFVSVSGDYQRFRKQKRA</sequence>
<proteinExistence type="predicted"/>
<keyword evidence="2" id="KW-0472">Membrane</keyword>
<evidence type="ECO:0000256" key="1">
    <source>
        <dbReference type="ARBA" id="ARBA00023002"/>
    </source>
</evidence>
<evidence type="ECO:0000256" key="2">
    <source>
        <dbReference type="SAM" id="Phobius"/>
    </source>
</evidence>
<dbReference type="PRINTS" id="PR00081">
    <property type="entry name" value="GDHRDH"/>
</dbReference>
<organism evidence="3 4">
    <name type="scientific">Polyrhizophydium stewartii</name>
    <dbReference type="NCBI Taxonomy" id="2732419"/>
    <lineage>
        <taxon>Eukaryota</taxon>
        <taxon>Fungi</taxon>
        <taxon>Fungi incertae sedis</taxon>
        <taxon>Chytridiomycota</taxon>
        <taxon>Chytridiomycota incertae sedis</taxon>
        <taxon>Chytridiomycetes</taxon>
        <taxon>Rhizophydiales</taxon>
        <taxon>Rhizophydiales incertae sedis</taxon>
        <taxon>Polyrhizophydium</taxon>
    </lineage>
</organism>
<protein>
    <submittedName>
        <fullName evidence="3">Uncharacterized protein</fullName>
    </submittedName>
</protein>
<dbReference type="PANTHER" id="PTHR43899:SF4">
    <property type="entry name" value="17 BETA-HYDROXYSTEROID DEHYDROGENASE TYPE 3"/>
    <property type="match status" value="1"/>
</dbReference>
<gene>
    <name evidence="3" type="ORF">HK105_207277</name>
</gene>
<reference evidence="3 4" key="1">
    <citation type="submission" date="2023-09" db="EMBL/GenBank/DDBJ databases">
        <title>Pangenome analysis of Batrachochytrium dendrobatidis and related Chytrids.</title>
        <authorList>
            <person name="Yacoub M.N."/>
            <person name="Stajich J.E."/>
            <person name="James T.Y."/>
        </authorList>
    </citation>
    <scope>NUCLEOTIDE SEQUENCE [LARGE SCALE GENOMIC DNA]</scope>
    <source>
        <strain evidence="3 4">JEL0888</strain>
    </source>
</reference>
<keyword evidence="2" id="KW-0812">Transmembrane</keyword>
<dbReference type="Gene3D" id="3.40.50.720">
    <property type="entry name" value="NAD(P)-binding Rossmann-like Domain"/>
    <property type="match status" value="1"/>
</dbReference>
<dbReference type="InterPro" id="IPR002347">
    <property type="entry name" value="SDR_fam"/>
</dbReference>
<dbReference type="CDD" id="cd05233">
    <property type="entry name" value="SDR_c"/>
    <property type="match status" value="1"/>
</dbReference>
<comment type="caution">
    <text evidence="3">The sequence shown here is derived from an EMBL/GenBank/DDBJ whole genome shotgun (WGS) entry which is preliminary data.</text>
</comment>
<accession>A0ABR4N120</accession>
<name>A0ABR4N120_9FUNG</name>
<keyword evidence="4" id="KW-1185">Reference proteome</keyword>
<dbReference type="EMBL" id="JADGIZ020000050">
    <property type="protein sequence ID" value="KAL2913158.1"/>
    <property type="molecule type" value="Genomic_DNA"/>
</dbReference>
<evidence type="ECO:0000313" key="3">
    <source>
        <dbReference type="EMBL" id="KAL2913158.1"/>
    </source>
</evidence>
<feature type="transmembrane region" description="Helical" evidence="2">
    <location>
        <begin position="45"/>
        <end position="68"/>
    </location>
</feature>